<sequence length="419" mass="46493">MSSLPVGTLSPKFRALQEAMTKFVNEECIRAEPIFEQQLGRGEGRWKREPPVVNELRAKARALGLWNLFLPKSLYPGGHDLTNYEYGLLCEIMGRSVLGPLATNCNAPDTGNMEVLAKYGTAEQKRRWLEPLLDARIRSAFAMTEPAVASSDATNIRTSIRRDGDEQGGEVVVINGDKWWISNAGNPECKVFLVFGVSDLDNSDPHRRHTVVIVPADTPGVEVKRPMTVYGYDDAPYGHCEVSFVDVRVPVSNIVLGEGRGFEVIQGRLGPGRIHHCMRAVGMAERALELMVERVQRREVFGRKLVEQGVVQDNVARSRLDIESARMMVVHAALKMDAVGTKQAMKEISMAKAQVPKLALRVVDRAIQMFGAAGVSQDTPLAAIWAGLRTLRLADGPDEVHMRQIARLEIQEQKHKARL</sequence>
<protein>
    <submittedName>
        <fullName evidence="1">Uncharacterized protein</fullName>
    </submittedName>
</protein>
<proteinExistence type="predicted"/>
<evidence type="ECO:0000313" key="2">
    <source>
        <dbReference type="Proteomes" id="UP001145114"/>
    </source>
</evidence>
<organism evidence="1 2">
    <name type="scientific">Spiromyces aspiralis</name>
    <dbReference type="NCBI Taxonomy" id="68401"/>
    <lineage>
        <taxon>Eukaryota</taxon>
        <taxon>Fungi</taxon>
        <taxon>Fungi incertae sedis</taxon>
        <taxon>Zoopagomycota</taxon>
        <taxon>Kickxellomycotina</taxon>
        <taxon>Kickxellomycetes</taxon>
        <taxon>Kickxellales</taxon>
        <taxon>Kickxellaceae</taxon>
        <taxon>Spiromyces</taxon>
    </lineage>
</organism>
<gene>
    <name evidence="1" type="ORF">EV182_000243</name>
</gene>
<name>A0ACC1HH58_9FUNG</name>
<reference evidence="1" key="1">
    <citation type="submission" date="2022-06" db="EMBL/GenBank/DDBJ databases">
        <title>Phylogenomic reconstructions and comparative analyses of Kickxellomycotina fungi.</title>
        <authorList>
            <person name="Reynolds N.K."/>
            <person name="Stajich J.E."/>
            <person name="Barry K."/>
            <person name="Grigoriev I.V."/>
            <person name="Crous P."/>
            <person name="Smith M.E."/>
        </authorList>
    </citation>
    <scope>NUCLEOTIDE SEQUENCE</scope>
    <source>
        <strain evidence="1">RSA 2271</strain>
    </source>
</reference>
<dbReference type="Proteomes" id="UP001145114">
    <property type="component" value="Unassembled WGS sequence"/>
</dbReference>
<comment type="caution">
    <text evidence="1">The sequence shown here is derived from an EMBL/GenBank/DDBJ whole genome shotgun (WGS) entry which is preliminary data.</text>
</comment>
<accession>A0ACC1HH58</accession>
<evidence type="ECO:0000313" key="1">
    <source>
        <dbReference type="EMBL" id="KAJ1675950.1"/>
    </source>
</evidence>
<keyword evidence="2" id="KW-1185">Reference proteome</keyword>
<dbReference type="EMBL" id="JAMZIH010005149">
    <property type="protein sequence ID" value="KAJ1675950.1"/>
    <property type="molecule type" value="Genomic_DNA"/>
</dbReference>